<dbReference type="Proteomes" id="UP000324897">
    <property type="component" value="Unassembled WGS sequence"/>
</dbReference>
<dbReference type="InterPro" id="IPR044967">
    <property type="entry name" value="PTAC10"/>
</dbReference>
<evidence type="ECO:0000256" key="1">
    <source>
        <dbReference type="SAM" id="Coils"/>
    </source>
</evidence>
<keyword evidence="5" id="KW-1185">Reference proteome</keyword>
<feature type="coiled-coil region" evidence="1">
    <location>
        <begin position="481"/>
        <end position="516"/>
    </location>
</feature>
<evidence type="ECO:0000313" key="5">
    <source>
        <dbReference type="Proteomes" id="UP000324897"/>
    </source>
</evidence>
<protein>
    <recommendedName>
        <fullName evidence="3">S1 motif domain-containing protein</fullName>
    </recommendedName>
</protein>
<keyword evidence="1" id="KW-0175">Coiled coil</keyword>
<comment type="caution">
    <text evidence="4">The sequence shown here is derived from an EMBL/GenBank/DDBJ whole genome shotgun (WGS) entry which is preliminary data.</text>
</comment>
<dbReference type="EMBL" id="RWGY01000009">
    <property type="protein sequence ID" value="TVU36144.1"/>
    <property type="molecule type" value="Genomic_DNA"/>
</dbReference>
<dbReference type="OrthoDB" id="514964at2759"/>
<feature type="region of interest" description="Disordered" evidence="2">
    <location>
        <begin position="637"/>
        <end position="681"/>
    </location>
</feature>
<organism evidence="4 5">
    <name type="scientific">Eragrostis curvula</name>
    <name type="common">weeping love grass</name>
    <dbReference type="NCBI Taxonomy" id="38414"/>
    <lineage>
        <taxon>Eukaryota</taxon>
        <taxon>Viridiplantae</taxon>
        <taxon>Streptophyta</taxon>
        <taxon>Embryophyta</taxon>
        <taxon>Tracheophyta</taxon>
        <taxon>Spermatophyta</taxon>
        <taxon>Magnoliopsida</taxon>
        <taxon>Liliopsida</taxon>
        <taxon>Poales</taxon>
        <taxon>Poaceae</taxon>
        <taxon>PACMAD clade</taxon>
        <taxon>Chloridoideae</taxon>
        <taxon>Eragrostideae</taxon>
        <taxon>Eragrostidinae</taxon>
        <taxon>Eragrostis</taxon>
    </lineage>
</organism>
<dbReference type="PROSITE" id="PS50126">
    <property type="entry name" value="S1"/>
    <property type="match status" value="1"/>
</dbReference>
<name>A0A5J9VL14_9POAL</name>
<dbReference type="GO" id="GO:0009507">
    <property type="term" value="C:chloroplast"/>
    <property type="evidence" value="ECO:0007669"/>
    <property type="project" value="TreeGrafter"/>
</dbReference>
<dbReference type="GO" id="GO:0003723">
    <property type="term" value="F:RNA binding"/>
    <property type="evidence" value="ECO:0007669"/>
    <property type="project" value="InterPro"/>
</dbReference>
<accession>A0A5J9VL14</accession>
<dbReference type="InterPro" id="IPR003029">
    <property type="entry name" value="S1_domain"/>
</dbReference>
<feature type="compositionally biased region" description="Basic and acidic residues" evidence="2">
    <location>
        <begin position="637"/>
        <end position="648"/>
    </location>
</feature>
<feature type="compositionally biased region" description="Pro residues" evidence="2">
    <location>
        <begin position="39"/>
        <end position="53"/>
    </location>
</feature>
<proteinExistence type="predicted"/>
<evidence type="ECO:0000259" key="3">
    <source>
        <dbReference type="PROSITE" id="PS50126"/>
    </source>
</evidence>
<dbReference type="GO" id="GO:0000427">
    <property type="term" value="C:plastid-encoded plastid RNA polymerase complex"/>
    <property type="evidence" value="ECO:0007669"/>
    <property type="project" value="InterPro"/>
</dbReference>
<dbReference type="PANTHER" id="PTHR36371">
    <property type="entry name" value="PROTEIN PLASTID TRANSCRIPTIONALLY ACTIVE 10"/>
    <property type="match status" value="1"/>
</dbReference>
<feature type="non-terminal residue" evidence="4">
    <location>
        <position position="1"/>
    </location>
</feature>
<dbReference type="PANTHER" id="PTHR36371:SF1">
    <property type="entry name" value="PROTEIN PLASTID TRANSCRIPTIONALLY ACTIVE 10"/>
    <property type="match status" value="1"/>
</dbReference>
<dbReference type="InterPro" id="IPR012340">
    <property type="entry name" value="NA-bd_OB-fold"/>
</dbReference>
<gene>
    <name evidence="4" type="ORF">EJB05_18061</name>
</gene>
<sequence length="681" mass="80693">MATAPAAATFLHHHLPPASIRSKPYLRPRFRRLAASVNPSPPDETPAADPPVLPSISIKNTEPEEVARRRSWVEHGWAPWEEIMTPEVAFARHSLNEGEEVPLQSPESLEAFRMLTPAYRKKVEAEPGYMERLFATRDTPEPLETTWAGRLPLRLVPPRDWPPPGWEVDPDELEFIREAHREASERLDMEAAAAAGVTNVEKLEDAPNDLALERYKMFLKQYQEWVEANRDRLEKESYQFDQDYYPGRRKRGKDYKEDMLELPFYYPGQICYGQVTTVHLHQGAFVDIGCVHEGWVPIKGNDWYWIRHHIKPGMKVYVEILAKRDPYRFRFPLEMRFIYPNIDHLILFLIGCHPIFFRTADLIDLTFRQYFTREGGRPPIPRKKPIEDMEKEPLVSDHPFVETVLWLYLSFPENRLSRKASVLQLWEWHNAEQMILDYEEQNPEKFKDTTYESTVGTTSSFDEENRVEYTEGYFKETLLKKKVVKINIEELDLEAARAERQLIKKLKKEAEERGEEFKVDKLRRNKEMDEYDLMQWRRSFEEREALIRDICCRKALGLPIEEPGRYDVDETEVFGKDYYDPEKPMYRYDYWGEPKNTEKTKLERDVELHNQQVVGDAKKWCEMSYDDYVRKKTQLEAAEARERQKAASEQEEEEEYDDEMDLDLKKMTDPRAPHNRYYITK</sequence>
<dbReference type="Gramene" id="TVU36144">
    <property type="protein sequence ID" value="TVU36144"/>
    <property type="gene ID" value="EJB05_18061"/>
</dbReference>
<evidence type="ECO:0000256" key="2">
    <source>
        <dbReference type="SAM" id="MobiDB-lite"/>
    </source>
</evidence>
<feature type="domain" description="S1 motif" evidence="3">
    <location>
        <begin position="268"/>
        <end position="336"/>
    </location>
</feature>
<dbReference type="SUPFAM" id="SSF50249">
    <property type="entry name" value="Nucleic acid-binding proteins"/>
    <property type="match status" value="1"/>
</dbReference>
<reference evidence="4 5" key="1">
    <citation type="journal article" date="2019" name="Sci. Rep.">
        <title>A high-quality genome of Eragrostis curvula grass provides insights into Poaceae evolution and supports new strategies to enhance forage quality.</title>
        <authorList>
            <person name="Carballo J."/>
            <person name="Santos B.A.C.M."/>
            <person name="Zappacosta D."/>
            <person name="Garbus I."/>
            <person name="Selva J.P."/>
            <person name="Gallo C.A."/>
            <person name="Diaz A."/>
            <person name="Albertini E."/>
            <person name="Caccamo M."/>
            <person name="Echenique V."/>
        </authorList>
    </citation>
    <scope>NUCLEOTIDE SEQUENCE [LARGE SCALE GENOMIC DNA]</scope>
    <source>
        <strain evidence="5">cv. Victoria</strain>
        <tissue evidence="4">Leaf</tissue>
    </source>
</reference>
<dbReference type="AlphaFoldDB" id="A0A5J9VL14"/>
<feature type="compositionally biased region" description="Basic and acidic residues" evidence="2">
    <location>
        <begin position="662"/>
        <end position="672"/>
    </location>
</feature>
<feature type="compositionally biased region" description="Acidic residues" evidence="2">
    <location>
        <begin position="649"/>
        <end position="661"/>
    </location>
</feature>
<evidence type="ECO:0000313" key="4">
    <source>
        <dbReference type="EMBL" id="TVU36144.1"/>
    </source>
</evidence>
<feature type="region of interest" description="Disordered" evidence="2">
    <location>
        <begin position="35"/>
        <end position="60"/>
    </location>
</feature>